<reference evidence="2 3" key="1">
    <citation type="journal article" date="2020" name="G3 (Bethesda)">
        <title>Draft Genome of the Common Snapping Turtle, Chelydra serpentina, a Model for Phenotypic Plasticity in Reptiles.</title>
        <authorList>
            <person name="Das D."/>
            <person name="Singh S.K."/>
            <person name="Bierstedt J."/>
            <person name="Erickson A."/>
            <person name="Galli G.L.J."/>
            <person name="Crossley D.A. 2nd"/>
            <person name="Rhen T."/>
        </authorList>
    </citation>
    <scope>NUCLEOTIDE SEQUENCE [LARGE SCALE GENOMIC DNA]</scope>
    <source>
        <strain evidence="2">KW</strain>
    </source>
</reference>
<feature type="region of interest" description="Disordered" evidence="1">
    <location>
        <begin position="40"/>
        <end position="78"/>
    </location>
</feature>
<feature type="non-terminal residue" evidence="2">
    <location>
        <position position="1"/>
    </location>
</feature>
<protein>
    <submittedName>
        <fullName evidence="2">Uncharacterized protein</fullName>
    </submittedName>
</protein>
<comment type="caution">
    <text evidence="2">The sequence shown here is derived from an EMBL/GenBank/DDBJ whole genome shotgun (WGS) entry which is preliminary data.</text>
</comment>
<evidence type="ECO:0000256" key="1">
    <source>
        <dbReference type="SAM" id="MobiDB-lite"/>
    </source>
</evidence>
<evidence type="ECO:0000313" key="3">
    <source>
        <dbReference type="Proteomes" id="UP000765507"/>
    </source>
</evidence>
<feature type="region of interest" description="Disordered" evidence="1">
    <location>
        <begin position="1"/>
        <end position="27"/>
    </location>
</feature>
<accession>A0A8T1S4D5</accession>
<dbReference type="EMBL" id="JAHGAV010000754">
    <property type="protein sequence ID" value="KAG6923826.1"/>
    <property type="molecule type" value="Genomic_DNA"/>
</dbReference>
<feature type="non-terminal residue" evidence="2">
    <location>
        <position position="128"/>
    </location>
</feature>
<evidence type="ECO:0000313" key="2">
    <source>
        <dbReference type="EMBL" id="KAG6923826.1"/>
    </source>
</evidence>
<organism evidence="2 3">
    <name type="scientific">Chelydra serpentina</name>
    <name type="common">Snapping turtle</name>
    <name type="synonym">Testudo serpentina</name>
    <dbReference type="NCBI Taxonomy" id="8475"/>
    <lineage>
        <taxon>Eukaryota</taxon>
        <taxon>Metazoa</taxon>
        <taxon>Chordata</taxon>
        <taxon>Craniata</taxon>
        <taxon>Vertebrata</taxon>
        <taxon>Euteleostomi</taxon>
        <taxon>Archelosauria</taxon>
        <taxon>Testudinata</taxon>
        <taxon>Testudines</taxon>
        <taxon>Cryptodira</taxon>
        <taxon>Durocryptodira</taxon>
        <taxon>Americhelydia</taxon>
        <taxon>Chelydroidea</taxon>
        <taxon>Chelydridae</taxon>
        <taxon>Chelydra</taxon>
    </lineage>
</organism>
<sequence>PLQGPSSQATPRSGGREPPMPGRCGAGSLGYARKRILLPLLPNPEGKSGAQTHPRPAGPQQVSVEVPRGIPGLHHPFSGSGGLKRRLLSCLYLPGAQMFPALYSGRAPLPVYGAALWPVLGPQGVHEM</sequence>
<proteinExistence type="predicted"/>
<dbReference type="AlphaFoldDB" id="A0A8T1S4D5"/>
<dbReference type="Proteomes" id="UP000765507">
    <property type="component" value="Unassembled WGS sequence"/>
</dbReference>
<feature type="compositionally biased region" description="Polar residues" evidence="1">
    <location>
        <begin position="1"/>
        <end position="11"/>
    </location>
</feature>
<gene>
    <name evidence="2" type="ORF">G0U57_019207</name>
</gene>
<keyword evidence="3" id="KW-1185">Reference proteome</keyword>
<name>A0A8T1S4D5_CHESE</name>